<name>A0ABW4CBD8_9BACL</name>
<feature type="domain" description="GH15-like" evidence="1">
    <location>
        <begin position="278"/>
        <end position="343"/>
    </location>
</feature>
<evidence type="ECO:0000259" key="1">
    <source>
        <dbReference type="Pfam" id="PF00723"/>
    </source>
</evidence>
<comment type="caution">
    <text evidence="2">The sequence shown here is derived from an EMBL/GenBank/DDBJ whole genome shotgun (WGS) entry which is preliminary data.</text>
</comment>
<evidence type="ECO:0000313" key="3">
    <source>
        <dbReference type="Proteomes" id="UP001597282"/>
    </source>
</evidence>
<dbReference type="Proteomes" id="UP001597282">
    <property type="component" value="Unassembled WGS sequence"/>
</dbReference>
<dbReference type="Gene3D" id="1.50.10.10">
    <property type="match status" value="1"/>
</dbReference>
<dbReference type="SUPFAM" id="SSF74650">
    <property type="entry name" value="Galactose mutarotase-like"/>
    <property type="match status" value="1"/>
</dbReference>
<accession>A0ABW4CBD8</accession>
<feature type="domain" description="GH15-like" evidence="1">
    <location>
        <begin position="368"/>
        <end position="597"/>
    </location>
</feature>
<organism evidence="2 3">
    <name type="scientific">Kroppenstedtia sanguinis</name>
    <dbReference type="NCBI Taxonomy" id="1380684"/>
    <lineage>
        <taxon>Bacteria</taxon>
        <taxon>Bacillati</taxon>
        <taxon>Bacillota</taxon>
        <taxon>Bacilli</taxon>
        <taxon>Bacillales</taxon>
        <taxon>Thermoactinomycetaceae</taxon>
        <taxon>Kroppenstedtia</taxon>
    </lineage>
</organism>
<dbReference type="PANTHER" id="PTHR31616">
    <property type="entry name" value="TREHALASE"/>
    <property type="match status" value="1"/>
</dbReference>
<dbReference type="InterPro" id="IPR008928">
    <property type="entry name" value="6-hairpin_glycosidase_sf"/>
</dbReference>
<evidence type="ECO:0000313" key="2">
    <source>
        <dbReference type="EMBL" id="MFD1427697.1"/>
    </source>
</evidence>
<protein>
    <submittedName>
        <fullName evidence="2">Glycoside hydrolase family 15 protein</fullName>
    </submittedName>
</protein>
<gene>
    <name evidence="2" type="ORF">ACFQ4Y_12355</name>
</gene>
<dbReference type="PANTHER" id="PTHR31616:SF0">
    <property type="entry name" value="GLUCAN 1,4-ALPHA-GLUCOSIDASE"/>
    <property type="match status" value="1"/>
</dbReference>
<dbReference type="InterPro" id="IPR011613">
    <property type="entry name" value="GH15-like"/>
</dbReference>
<dbReference type="Gene3D" id="2.70.98.10">
    <property type="match status" value="1"/>
</dbReference>
<dbReference type="InterPro" id="IPR011013">
    <property type="entry name" value="Gal_mutarotase_sf_dom"/>
</dbReference>
<dbReference type="SUPFAM" id="SSF48208">
    <property type="entry name" value="Six-hairpin glycosidases"/>
    <property type="match status" value="1"/>
</dbReference>
<dbReference type="Pfam" id="PF00723">
    <property type="entry name" value="Glyco_hydro_15"/>
    <property type="match status" value="2"/>
</dbReference>
<proteinExistence type="predicted"/>
<dbReference type="EMBL" id="JBHTNU010000012">
    <property type="protein sequence ID" value="MFD1427697.1"/>
    <property type="molecule type" value="Genomic_DNA"/>
</dbReference>
<reference evidence="3" key="1">
    <citation type="journal article" date="2019" name="Int. J. Syst. Evol. Microbiol.">
        <title>The Global Catalogue of Microorganisms (GCM) 10K type strain sequencing project: providing services to taxonomists for standard genome sequencing and annotation.</title>
        <authorList>
            <consortium name="The Broad Institute Genomics Platform"/>
            <consortium name="The Broad Institute Genome Sequencing Center for Infectious Disease"/>
            <person name="Wu L."/>
            <person name="Ma J."/>
        </authorList>
    </citation>
    <scope>NUCLEOTIDE SEQUENCE [LARGE SCALE GENOMIC DNA]</scope>
    <source>
        <strain evidence="3">S1</strain>
    </source>
</reference>
<sequence>MTYQSKQERMGLEKKPYLIDGVTGNGKMLATYGKDGQLHRLWWPRVDYPQHVDRMWMGIDLPGITEEVCWTHGEGWTHRQSYVGESANLLTESLHQRTGVEVTCEDFAVRGEDVLVRDITVTNRSDHPVPVRFFWYSSLTMMENRLYNSVAFDRKGEALVHFRHQYACAIGADRAVSGFQAGNALEAAARGELTGTEIAMETEGALSWELGELPPGEKFRLPLFLAFGDGVDGALACLNQAREQGADRMRERTLAYWREYLSRAKPVQTGEEEIDRLYRRSLIVFKLMSDERHGSLIAAPEFDETFSRCGGYAYCWGRDAAYITTAIDRAGYHDMARDFYRWTVTAQSPDGSWQQRHYLDGRLAPHWGLQIDEPGSILWGMWQHYLETGDRSFLEEIWPAIRKGADFLVGFIDPETGLPRPSRDLWEEREGEHTYSAAAVYGGLTAAAATARELGYGEEAKRWSGAAASLQAAADRLLWNPERNSFLRGIKLAVSREEYEAARSRGIRTTSETDDKGYTTHRLWADPVIDVSLLGVNLPFELFNLSDPRVKQTAAAVEEALGQSPVGGIQRYEQDPYIGGNPWILTTLWLAQFKFKAGDVAGGEKLLRWAVEHRTSLDLLPEQVDKQTGQPAWVVPLTWSHAMLVLTVLDWMEARGKAEVKMETVE</sequence>
<keyword evidence="3" id="KW-1185">Reference proteome</keyword>
<dbReference type="InterPro" id="IPR012341">
    <property type="entry name" value="6hp_glycosidase-like_sf"/>
</dbReference>
<dbReference type="GO" id="GO:0016787">
    <property type="term" value="F:hydrolase activity"/>
    <property type="evidence" value="ECO:0007669"/>
    <property type="project" value="UniProtKB-KW"/>
</dbReference>
<keyword evidence="2" id="KW-0378">Hydrolase</keyword>
<dbReference type="InterPro" id="IPR014718">
    <property type="entry name" value="GH-type_carb-bd"/>
</dbReference>